<organism evidence="1 2">
    <name type="scientific">Phialemonium atrogriseum</name>
    <dbReference type="NCBI Taxonomy" id="1093897"/>
    <lineage>
        <taxon>Eukaryota</taxon>
        <taxon>Fungi</taxon>
        <taxon>Dikarya</taxon>
        <taxon>Ascomycota</taxon>
        <taxon>Pezizomycotina</taxon>
        <taxon>Sordariomycetes</taxon>
        <taxon>Sordariomycetidae</taxon>
        <taxon>Cephalothecales</taxon>
        <taxon>Cephalothecaceae</taxon>
        <taxon>Phialemonium</taxon>
    </lineage>
</organism>
<dbReference type="EMBL" id="MU839006">
    <property type="protein sequence ID" value="KAK1768243.1"/>
    <property type="molecule type" value="Genomic_DNA"/>
</dbReference>
<evidence type="ECO:0008006" key="3">
    <source>
        <dbReference type="Google" id="ProtNLM"/>
    </source>
</evidence>
<proteinExistence type="predicted"/>
<sequence>MDHFGIGEKPWLKPVQFEKLMGGRPCASDSALFRLPKPLLTDIAEFLSDDKPSLASLALTNSDCQQLARSRQFANVVFDHREYNYGLVVHLAQESFSDDDGTPQIRHCVRSIQFGMILSPYVYVDGFLDQGLENILALLWSHLPHLTSITWHGQLSTSRYLTHAIANTAIQHLHITNIFANHNWLFTIPDMPHLRSLKLSLDTNHFPSSLTSPFFEMLLKGCAASLESLEWRGPKSSPQFIDIPDRPMYLWVQANGLDFSHGPIHFPRLRWLMLEGLIVGPTLMHSFLGARLRHLTLPLCPDHTVIYRLLAGCDTMRDLETLSMPLLTTEDDAELALDFVARHSSSLEFLCLQGMAGAVMDGVVIPRLVEAGLPNLISLSLEWWTAEADLDNPISAVDICSNWWGSEVLPRGITPPPRWTLWTPIRPVYVPEQSLALIGKLDTLRQLRLFAGGRECRDPAWWMVDYRAMCALLSGLTKLHTLAICGDDYGDSVAYNVWRGTRWGRGVGPNDVEDWAEEDIDDRLVDNDDDDDDAWPYEYVFYYVDHRSCMLNWAENFAAALPSLEWMLCGSTPMGVEPPDEEGFRCVSALIEGMDRCEAQLRQWFTMDVGADAGRQ</sequence>
<dbReference type="InterPro" id="IPR032675">
    <property type="entry name" value="LRR_dom_sf"/>
</dbReference>
<dbReference type="Proteomes" id="UP001244011">
    <property type="component" value="Unassembled WGS sequence"/>
</dbReference>
<dbReference type="SUPFAM" id="SSF52047">
    <property type="entry name" value="RNI-like"/>
    <property type="match status" value="1"/>
</dbReference>
<protein>
    <recommendedName>
        <fullName evidence="3">F-box domain-containing protein</fullName>
    </recommendedName>
</protein>
<name>A0AAJ0C355_9PEZI</name>
<dbReference type="RefSeq" id="XP_060284456.1">
    <property type="nucleotide sequence ID" value="XM_060431430.1"/>
</dbReference>
<keyword evidence="2" id="KW-1185">Reference proteome</keyword>
<reference evidence="1" key="1">
    <citation type="submission" date="2023-06" db="EMBL/GenBank/DDBJ databases">
        <title>Genome-scale phylogeny and comparative genomics of the fungal order Sordariales.</title>
        <authorList>
            <consortium name="Lawrence Berkeley National Laboratory"/>
            <person name="Hensen N."/>
            <person name="Bonometti L."/>
            <person name="Westerberg I."/>
            <person name="Brannstrom I.O."/>
            <person name="Guillou S."/>
            <person name="Cros-Aarteil S."/>
            <person name="Calhoun S."/>
            <person name="Haridas S."/>
            <person name="Kuo A."/>
            <person name="Mondo S."/>
            <person name="Pangilinan J."/>
            <person name="Riley R."/>
            <person name="Labutti K."/>
            <person name="Andreopoulos B."/>
            <person name="Lipzen A."/>
            <person name="Chen C."/>
            <person name="Yanf M."/>
            <person name="Daum C."/>
            <person name="Ng V."/>
            <person name="Clum A."/>
            <person name="Steindorff A."/>
            <person name="Ohm R."/>
            <person name="Martin F."/>
            <person name="Silar P."/>
            <person name="Natvig D."/>
            <person name="Lalanne C."/>
            <person name="Gautier V."/>
            <person name="Ament-Velasquez S.L."/>
            <person name="Kruys A."/>
            <person name="Hutchinson M.I."/>
            <person name="Powell A.J."/>
            <person name="Barry K."/>
            <person name="Miller A.N."/>
            <person name="Grigoriev I.V."/>
            <person name="Debuchy R."/>
            <person name="Gladieux P."/>
            <person name="Thoren M.H."/>
            <person name="Johannesson H."/>
        </authorList>
    </citation>
    <scope>NUCLEOTIDE SEQUENCE</scope>
    <source>
        <strain evidence="1">8032-3</strain>
    </source>
</reference>
<gene>
    <name evidence="1" type="ORF">QBC33DRAFT_585261</name>
</gene>
<evidence type="ECO:0000313" key="2">
    <source>
        <dbReference type="Proteomes" id="UP001244011"/>
    </source>
</evidence>
<evidence type="ECO:0000313" key="1">
    <source>
        <dbReference type="EMBL" id="KAK1768243.1"/>
    </source>
</evidence>
<dbReference type="Gene3D" id="3.80.10.10">
    <property type="entry name" value="Ribonuclease Inhibitor"/>
    <property type="match status" value="1"/>
</dbReference>
<comment type="caution">
    <text evidence="1">The sequence shown here is derived from an EMBL/GenBank/DDBJ whole genome shotgun (WGS) entry which is preliminary data.</text>
</comment>
<dbReference type="AlphaFoldDB" id="A0AAJ0C355"/>
<accession>A0AAJ0C355</accession>
<dbReference type="GeneID" id="85314617"/>